<name>A0AAE6Y9P0_STRAT</name>
<evidence type="ECO:0000313" key="5">
    <source>
        <dbReference type="Proteomes" id="UP000502504"/>
    </source>
</evidence>
<accession>A0AAE6Y9P0</accession>
<dbReference type="InterPro" id="IPR015943">
    <property type="entry name" value="WD40/YVTN_repeat-like_dom_sf"/>
</dbReference>
<sequence length="658" mass="68487">MRMRSTSAATALAVLFSSAALSVMAAGTASATATVVTNTGGLVVDGTLKRVFVGDAANGRILASDYNGNRVDITTGLGSVSDLALSDDGTTLYAALPNTHQILALDPATLDVKTTYAIPTGTGPRHLAFAGGKVWFSYGDQWDGDLGSVDPTVDPAGDPESGTGPVAMAQIPAEGTGSGMWGQALLDTDPLRPGLLAVGETGDSTGTEAVLDVSSGTAQVVAWHDSSYALNDGVGDIDLVAGADQVLVNGYDRHAYANGTLTKAGAYPGGWAADIARDGTVAQVAAGKVAVYRPNATKPLRTFTVGSSSDYYAAASVRWAPDSSRIFALVPSGGTYTLQALTQPTMNVPTLTVNAPSSATRAKKITVTGKLSATVALPAGVKLTVTRTDLDSPSGKALPAVTVKADGTFSFTDTPPAGGTVTYKVSYAGDAAHLAVSASDKVTVSRTATSLSLNNNGKLYNYGADVKFTAHLGKTYKNRTVEIWADPFGGDKPKKLVKKAKVNSSGNIVATVDMTRDTTVTAVFAGDSRNAPKTVKATAYARVKVSTAVSKHYKTAKIGSTSYYWFHKNTNPLLTTSMTYYPGRQQRFDLQVYYQGSWYSLDSEYFPVGTNGKSAVSLGAPGESGVRARMRSVYVNGSSGDSVNSTTYGAWKYLYFSN</sequence>
<feature type="signal peptide" evidence="1">
    <location>
        <begin position="1"/>
        <end position="25"/>
    </location>
</feature>
<organism evidence="3 5">
    <name type="scientific">Streptomyces antibioticus</name>
    <dbReference type="NCBI Taxonomy" id="1890"/>
    <lineage>
        <taxon>Bacteria</taxon>
        <taxon>Bacillati</taxon>
        <taxon>Actinomycetota</taxon>
        <taxon>Actinomycetes</taxon>
        <taxon>Kitasatosporales</taxon>
        <taxon>Streptomycetaceae</taxon>
        <taxon>Streptomyces</taxon>
    </lineage>
</organism>
<evidence type="ECO:0000313" key="2">
    <source>
        <dbReference type="EMBL" id="OOQ50210.1"/>
    </source>
</evidence>
<dbReference type="SUPFAM" id="SSF63825">
    <property type="entry name" value="YWTD domain"/>
    <property type="match status" value="1"/>
</dbReference>
<dbReference type="EMBL" id="LHQL01000010">
    <property type="protein sequence ID" value="OOQ50210.1"/>
    <property type="molecule type" value="Genomic_DNA"/>
</dbReference>
<dbReference type="Proteomes" id="UP000190306">
    <property type="component" value="Chromosome"/>
</dbReference>
<keyword evidence="1" id="KW-0732">Signal</keyword>
<protein>
    <submittedName>
        <fullName evidence="3">Ig-like domain repeat protein</fullName>
    </submittedName>
</protein>
<dbReference type="EMBL" id="CP050692">
    <property type="protein sequence ID" value="QIT45626.1"/>
    <property type="molecule type" value="Genomic_DNA"/>
</dbReference>
<proteinExistence type="predicted"/>
<reference evidence="3 5" key="2">
    <citation type="submission" date="2020-03" db="EMBL/GenBank/DDBJ databases">
        <title>Is there a link between lipid content and antibiotic production in Streptomyces?</title>
        <authorList>
            <person name="David M."/>
            <person name="Lejeune C."/>
            <person name="Abreu S."/>
            <person name="Thibessard A."/>
            <person name="Leblond P."/>
            <person name="Chaminade P."/>
            <person name="Virolle M.-J."/>
        </authorList>
    </citation>
    <scope>NUCLEOTIDE SEQUENCE [LARGE SCALE GENOMIC DNA]</scope>
    <source>
        <strain evidence="3 5">DSM 41481</strain>
    </source>
</reference>
<keyword evidence="4" id="KW-1185">Reference proteome</keyword>
<dbReference type="Gene3D" id="2.130.10.10">
    <property type="entry name" value="YVTN repeat-like/Quinoprotein amine dehydrogenase"/>
    <property type="match status" value="1"/>
</dbReference>
<evidence type="ECO:0000256" key="1">
    <source>
        <dbReference type="SAM" id="SignalP"/>
    </source>
</evidence>
<dbReference type="Proteomes" id="UP000502504">
    <property type="component" value="Chromosome"/>
</dbReference>
<gene>
    <name evidence="2" type="ORF">AFM16_20205</name>
    <name evidence="3" type="ORF">HCX60_20540</name>
</gene>
<evidence type="ECO:0000313" key="3">
    <source>
        <dbReference type="EMBL" id="QIT45626.1"/>
    </source>
</evidence>
<evidence type="ECO:0000313" key="4">
    <source>
        <dbReference type="Proteomes" id="UP000190306"/>
    </source>
</evidence>
<feature type="chain" id="PRO_5041961358" evidence="1">
    <location>
        <begin position="26"/>
        <end position="658"/>
    </location>
</feature>
<dbReference type="AlphaFoldDB" id="A0AAE6Y9P0"/>
<reference evidence="2 4" key="1">
    <citation type="submission" date="2015-07" db="EMBL/GenBank/DDBJ databases">
        <title>Draft Genome Sequence of Streptomyces antibioticus, IMRU 3720 reveals insights in the evolution of actinomycin biosynthetic gene clusters in Streptomyces.</title>
        <authorList>
            <person name="Crnovcic I."/>
            <person name="Ruckert C."/>
            <person name="Kalinowksi J."/>
            <person name="Keller U."/>
        </authorList>
    </citation>
    <scope>NUCLEOTIDE SEQUENCE [LARGE SCALE GENOMIC DNA]</scope>
    <source>
        <strain evidence="2 4">DSM 41481</strain>
    </source>
</reference>